<reference evidence="2" key="1">
    <citation type="journal article" date="2019" name="Int. J. Syst. Evol. Microbiol.">
        <title>The Global Catalogue of Microorganisms (GCM) 10K type strain sequencing project: providing services to taxonomists for standard genome sequencing and annotation.</title>
        <authorList>
            <consortium name="The Broad Institute Genomics Platform"/>
            <consortium name="The Broad Institute Genome Sequencing Center for Infectious Disease"/>
            <person name="Wu L."/>
            <person name="Ma J."/>
        </authorList>
    </citation>
    <scope>NUCLEOTIDE SEQUENCE [LARGE SCALE GENOMIC DNA]</scope>
    <source>
        <strain evidence="2">CGMCC 1.12477</strain>
    </source>
</reference>
<dbReference type="EMBL" id="JBHUDD010000113">
    <property type="protein sequence ID" value="MFD1510476.1"/>
    <property type="molecule type" value="Genomic_DNA"/>
</dbReference>
<comment type="caution">
    <text evidence="1">The sequence shown here is derived from an EMBL/GenBank/DDBJ whole genome shotgun (WGS) entry which is preliminary data.</text>
</comment>
<proteinExistence type="predicted"/>
<dbReference type="Proteomes" id="UP001597186">
    <property type="component" value="Unassembled WGS sequence"/>
</dbReference>
<organism evidence="1 2">
    <name type="scientific">Lacimonas salitolerans</name>
    <dbReference type="NCBI Taxonomy" id="1323750"/>
    <lineage>
        <taxon>Bacteria</taxon>
        <taxon>Pseudomonadati</taxon>
        <taxon>Pseudomonadota</taxon>
        <taxon>Alphaproteobacteria</taxon>
        <taxon>Rhodobacterales</taxon>
        <taxon>Paracoccaceae</taxon>
        <taxon>Lacimonas</taxon>
    </lineage>
</organism>
<accession>A0ABW4EIF0</accession>
<evidence type="ECO:0000313" key="2">
    <source>
        <dbReference type="Proteomes" id="UP001597186"/>
    </source>
</evidence>
<keyword evidence="2" id="KW-1185">Reference proteome</keyword>
<evidence type="ECO:0000313" key="1">
    <source>
        <dbReference type="EMBL" id="MFD1510476.1"/>
    </source>
</evidence>
<gene>
    <name evidence="1" type="ORF">ACFTOW_13840</name>
</gene>
<name>A0ABW4EIF0_9RHOB</name>
<sequence>MEKINTVQLSVQSAEAVMVGHDKKPQLVVNGTLMNLARGHIVLNVQTFEFAHVGGIGELEIDDTRPVMQAHLHVSYRQFSSLLKLLRSDPPRPPSAVIALKEELSTSPEGYLVLDGRRRCVIADISWSIPIL</sequence>
<dbReference type="RefSeq" id="WP_379916691.1">
    <property type="nucleotide sequence ID" value="NZ_JBHUDD010000113.1"/>
</dbReference>
<protein>
    <submittedName>
        <fullName evidence="1">Uncharacterized protein</fullName>
    </submittedName>
</protein>